<dbReference type="SUPFAM" id="SSF53850">
    <property type="entry name" value="Periplasmic binding protein-like II"/>
    <property type="match status" value="1"/>
</dbReference>
<keyword evidence="2" id="KW-0805">Transcription regulation</keyword>
<dbReference type="PANTHER" id="PTHR30346:SF0">
    <property type="entry name" value="HCA OPERON TRANSCRIPTIONAL ACTIVATOR HCAR"/>
    <property type="match status" value="1"/>
</dbReference>
<dbReference type="Pfam" id="PF03466">
    <property type="entry name" value="LysR_substrate"/>
    <property type="match status" value="1"/>
</dbReference>
<dbReference type="RefSeq" id="WP_343891933.1">
    <property type="nucleotide sequence ID" value="NZ_BAAAEH010000047.1"/>
</dbReference>
<keyword evidence="7" id="KW-1185">Reference proteome</keyword>
<dbReference type="Pfam" id="PF00126">
    <property type="entry name" value="HTH_1"/>
    <property type="match status" value="1"/>
</dbReference>
<reference evidence="6 7" key="1">
    <citation type="submission" date="2024-05" db="EMBL/GenBank/DDBJ databases">
        <authorList>
            <person name="Liu Q."/>
            <person name="Xin Y.-H."/>
        </authorList>
    </citation>
    <scope>NUCLEOTIDE SEQUENCE [LARGE SCALE GENOMIC DNA]</scope>
    <source>
        <strain evidence="6 7">CGMCC 1.10181</strain>
    </source>
</reference>
<dbReference type="EMBL" id="JBDIME010000003">
    <property type="protein sequence ID" value="MEN2789279.1"/>
    <property type="molecule type" value="Genomic_DNA"/>
</dbReference>
<evidence type="ECO:0000256" key="2">
    <source>
        <dbReference type="ARBA" id="ARBA00023015"/>
    </source>
</evidence>
<protein>
    <submittedName>
        <fullName evidence="6">LysR family transcriptional regulator</fullName>
    </submittedName>
</protein>
<dbReference type="Gene3D" id="3.40.190.290">
    <property type="match status" value="1"/>
</dbReference>
<gene>
    <name evidence="6" type="ORF">ABC974_06550</name>
</gene>
<comment type="caution">
    <text evidence="6">The sequence shown here is derived from an EMBL/GenBank/DDBJ whole genome shotgun (WGS) entry which is preliminary data.</text>
</comment>
<evidence type="ECO:0000256" key="1">
    <source>
        <dbReference type="ARBA" id="ARBA00009437"/>
    </source>
</evidence>
<dbReference type="InterPro" id="IPR036390">
    <property type="entry name" value="WH_DNA-bd_sf"/>
</dbReference>
<dbReference type="InterPro" id="IPR000847">
    <property type="entry name" value="LysR_HTH_N"/>
</dbReference>
<dbReference type="InterPro" id="IPR036388">
    <property type="entry name" value="WH-like_DNA-bd_sf"/>
</dbReference>
<evidence type="ECO:0000313" key="7">
    <source>
        <dbReference type="Proteomes" id="UP001419910"/>
    </source>
</evidence>
<organism evidence="6 7">
    <name type="scientific">Sphingomonas oligophenolica</name>
    <dbReference type="NCBI Taxonomy" id="301154"/>
    <lineage>
        <taxon>Bacteria</taxon>
        <taxon>Pseudomonadati</taxon>
        <taxon>Pseudomonadota</taxon>
        <taxon>Alphaproteobacteria</taxon>
        <taxon>Sphingomonadales</taxon>
        <taxon>Sphingomonadaceae</taxon>
        <taxon>Sphingomonas</taxon>
    </lineage>
</organism>
<name>A0ABU9Y0G8_9SPHN</name>
<sequence length="287" mass="31340">MAALEWSDLPIFLAIAREGTLGGAARRCGQSQPTMGRRLHALEHACGTALFQRGSGGFVLTDEGLVLLRHAERMEIEALAVARELAGTEAGLDGLLRISCSDWFGRVLLAPVLAEFAGMHPRVVVETLTDPRVYSLARREADLVIRLAPFDEPEVIARRLVTVRYAVYGRPGACHAEPGDGEGCRLLVMDTAFGKMPDVGWLMKMLPRATIASRSNSREIQAQLCALGAGLAVLPRALGDGIAGIEPIDLGEDPPTRDNWLGYHRDLKRLPRLRALADLLIERSQHW</sequence>
<dbReference type="Proteomes" id="UP001419910">
    <property type="component" value="Unassembled WGS sequence"/>
</dbReference>
<dbReference type="PANTHER" id="PTHR30346">
    <property type="entry name" value="TRANSCRIPTIONAL DUAL REGULATOR HCAR-RELATED"/>
    <property type="match status" value="1"/>
</dbReference>
<dbReference type="SUPFAM" id="SSF46785">
    <property type="entry name" value="Winged helix' DNA-binding domain"/>
    <property type="match status" value="1"/>
</dbReference>
<comment type="similarity">
    <text evidence="1">Belongs to the LysR transcriptional regulatory family.</text>
</comment>
<feature type="domain" description="HTH lysR-type" evidence="5">
    <location>
        <begin position="4"/>
        <end position="61"/>
    </location>
</feature>
<accession>A0ABU9Y0G8</accession>
<evidence type="ECO:0000259" key="5">
    <source>
        <dbReference type="PROSITE" id="PS50931"/>
    </source>
</evidence>
<proteinExistence type="inferred from homology"/>
<dbReference type="InterPro" id="IPR005119">
    <property type="entry name" value="LysR_subst-bd"/>
</dbReference>
<keyword evidence="3" id="KW-0238">DNA-binding</keyword>
<evidence type="ECO:0000256" key="4">
    <source>
        <dbReference type="ARBA" id="ARBA00023163"/>
    </source>
</evidence>
<dbReference type="PROSITE" id="PS50931">
    <property type="entry name" value="HTH_LYSR"/>
    <property type="match status" value="1"/>
</dbReference>
<keyword evidence="4" id="KW-0804">Transcription</keyword>
<evidence type="ECO:0000313" key="6">
    <source>
        <dbReference type="EMBL" id="MEN2789279.1"/>
    </source>
</evidence>
<evidence type="ECO:0000256" key="3">
    <source>
        <dbReference type="ARBA" id="ARBA00023125"/>
    </source>
</evidence>
<dbReference type="Gene3D" id="1.10.10.10">
    <property type="entry name" value="Winged helix-like DNA-binding domain superfamily/Winged helix DNA-binding domain"/>
    <property type="match status" value="1"/>
</dbReference>